<feature type="transmembrane region" description="Helical" evidence="7">
    <location>
        <begin position="34"/>
        <end position="55"/>
    </location>
</feature>
<dbReference type="Proteomes" id="UP000243650">
    <property type="component" value="Unassembled WGS sequence"/>
</dbReference>
<organism evidence="9 10">
    <name type="scientific">Alkalicoccus urumqiensis</name>
    <name type="common">Bacillus urumqiensis</name>
    <dbReference type="NCBI Taxonomy" id="1548213"/>
    <lineage>
        <taxon>Bacteria</taxon>
        <taxon>Bacillati</taxon>
        <taxon>Bacillota</taxon>
        <taxon>Bacilli</taxon>
        <taxon>Bacillales</taxon>
        <taxon>Bacillaceae</taxon>
        <taxon>Alkalicoccus</taxon>
    </lineage>
</organism>
<dbReference type="GO" id="GO:0005886">
    <property type="term" value="C:plasma membrane"/>
    <property type="evidence" value="ECO:0007669"/>
    <property type="project" value="UniProtKB-SubCell"/>
</dbReference>
<feature type="transmembrane region" description="Helical" evidence="7">
    <location>
        <begin position="91"/>
        <end position="113"/>
    </location>
</feature>
<dbReference type="PROSITE" id="PS00216">
    <property type="entry name" value="SUGAR_TRANSPORT_1"/>
    <property type="match status" value="1"/>
</dbReference>
<feature type="transmembrane region" description="Helical" evidence="7">
    <location>
        <begin position="67"/>
        <end position="85"/>
    </location>
</feature>
<evidence type="ECO:0000256" key="3">
    <source>
        <dbReference type="ARBA" id="ARBA00022448"/>
    </source>
</evidence>
<gene>
    <name evidence="9" type="ORF">C6I21_06260</name>
</gene>
<dbReference type="InterPro" id="IPR036259">
    <property type="entry name" value="MFS_trans_sf"/>
</dbReference>
<evidence type="ECO:0000256" key="1">
    <source>
        <dbReference type="ARBA" id="ARBA00004651"/>
    </source>
</evidence>
<sequence length="373" mass="38958">MTKLMYVLIFIVFLDTFIQLPMMTPYALSLGASAALAGVVVSMYSLMNIAGNIIGGAWIDRAGRKPVLLAGMISVAAVILLYPLAQNGWQLVAVRFLHGLAGGLMIPAAFALIGDRSSSGSRKMMAYAGAAIGISAVTGPALGGILASRGQYELVFYVTFILFAAGIVLALFFVRETSIPQKKKQQGRWRNLLHNRQLMQASLAAFSLMVSNGVLAFALPLAAASAGFSTAASGALLSTYGITALLIFITPLNGIYQRAQPVSLVVSGIGIIAVSMTLLHAAEGIVLLACAMIVYGVGFAFIFPSMNQMTAVSVEEADRGKAYGLFYACFSFGVVAGSAGAGFVTDHLGIPFLLTAGFLAAAAAVLFFLRPGD</sequence>
<protein>
    <submittedName>
        <fullName evidence="9">MFS transporter</fullName>
    </submittedName>
</protein>
<feature type="transmembrane region" description="Helical" evidence="7">
    <location>
        <begin position="198"/>
        <end position="222"/>
    </location>
</feature>
<dbReference type="EMBL" id="PVNS01000005">
    <property type="protein sequence ID" value="PRO65906.1"/>
    <property type="molecule type" value="Genomic_DNA"/>
</dbReference>
<feature type="transmembrane region" description="Helical" evidence="7">
    <location>
        <begin position="7"/>
        <end position="28"/>
    </location>
</feature>
<accession>A0A2P6MHZ5</accession>
<comment type="subcellular location">
    <subcellularLocation>
        <location evidence="1">Cell membrane</location>
        <topology evidence="1">Multi-pass membrane protein</topology>
    </subcellularLocation>
</comment>
<dbReference type="CDD" id="cd17325">
    <property type="entry name" value="MFS_MdtG_SLC18_like"/>
    <property type="match status" value="1"/>
</dbReference>
<dbReference type="PANTHER" id="PTHR23506:SF23">
    <property type="entry name" value="GH10249P"/>
    <property type="match status" value="1"/>
</dbReference>
<evidence type="ECO:0000313" key="10">
    <source>
        <dbReference type="Proteomes" id="UP000243650"/>
    </source>
</evidence>
<dbReference type="PANTHER" id="PTHR23506">
    <property type="entry name" value="GH10249P"/>
    <property type="match status" value="1"/>
</dbReference>
<dbReference type="InterPro" id="IPR020846">
    <property type="entry name" value="MFS_dom"/>
</dbReference>
<dbReference type="InterPro" id="IPR011701">
    <property type="entry name" value="MFS"/>
</dbReference>
<feature type="transmembrane region" description="Helical" evidence="7">
    <location>
        <begin position="154"/>
        <end position="174"/>
    </location>
</feature>
<evidence type="ECO:0000256" key="2">
    <source>
        <dbReference type="ARBA" id="ARBA00007520"/>
    </source>
</evidence>
<reference evidence="9 10" key="1">
    <citation type="submission" date="2018-03" db="EMBL/GenBank/DDBJ databases">
        <title>Bacillus urumqiensis sp. nov., a moderately haloalkaliphilic bacterium isolated from a salt lake.</title>
        <authorList>
            <person name="Zhao B."/>
            <person name="Liao Z."/>
        </authorList>
    </citation>
    <scope>NUCLEOTIDE SEQUENCE [LARGE SCALE GENOMIC DNA]</scope>
    <source>
        <strain evidence="9 10">BZ-SZ-XJ18</strain>
    </source>
</reference>
<dbReference type="OrthoDB" id="9793283at2"/>
<dbReference type="GO" id="GO:0022857">
    <property type="term" value="F:transmembrane transporter activity"/>
    <property type="evidence" value="ECO:0007669"/>
    <property type="project" value="InterPro"/>
</dbReference>
<dbReference type="RefSeq" id="WP_105958590.1">
    <property type="nucleotide sequence ID" value="NZ_PVNS01000005.1"/>
</dbReference>
<evidence type="ECO:0000256" key="4">
    <source>
        <dbReference type="ARBA" id="ARBA00022692"/>
    </source>
</evidence>
<dbReference type="PROSITE" id="PS50850">
    <property type="entry name" value="MFS"/>
    <property type="match status" value="1"/>
</dbReference>
<dbReference type="Gene3D" id="1.20.1250.20">
    <property type="entry name" value="MFS general substrate transporter like domains"/>
    <property type="match status" value="1"/>
</dbReference>
<evidence type="ECO:0000313" key="9">
    <source>
        <dbReference type="EMBL" id="PRO65906.1"/>
    </source>
</evidence>
<dbReference type="SUPFAM" id="SSF103473">
    <property type="entry name" value="MFS general substrate transporter"/>
    <property type="match status" value="1"/>
</dbReference>
<evidence type="ECO:0000259" key="8">
    <source>
        <dbReference type="PROSITE" id="PS50850"/>
    </source>
</evidence>
<comment type="caution">
    <text evidence="9">The sequence shown here is derived from an EMBL/GenBank/DDBJ whole genome shotgun (WGS) entry which is preliminary data.</text>
</comment>
<proteinExistence type="inferred from homology"/>
<feature type="domain" description="Major facilitator superfamily (MFS) profile" evidence="8">
    <location>
        <begin position="1"/>
        <end position="373"/>
    </location>
</feature>
<dbReference type="PRINTS" id="PR01035">
    <property type="entry name" value="TCRTETA"/>
</dbReference>
<dbReference type="AlphaFoldDB" id="A0A2P6MHZ5"/>
<dbReference type="Pfam" id="PF07690">
    <property type="entry name" value="MFS_1"/>
    <property type="match status" value="1"/>
</dbReference>
<keyword evidence="3" id="KW-0813">Transport</keyword>
<feature type="transmembrane region" description="Helical" evidence="7">
    <location>
        <begin position="350"/>
        <end position="369"/>
    </location>
</feature>
<evidence type="ECO:0000256" key="7">
    <source>
        <dbReference type="SAM" id="Phobius"/>
    </source>
</evidence>
<keyword evidence="10" id="KW-1185">Reference proteome</keyword>
<keyword evidence="5 7" id="KW-1133">Transmembrane helix</keyword>
<feature type="transmembrane region" description="Helical" evidence="7">
    <location>
        <begin position="125"/>
        <end position="148"/>
    </location>
</feature>
<feature type="transmembrane region" description="Helical" evidence="7">
    <location>
        <begin position="228"/>
        <end position="249"/>
    </location>
</feature>
<keyword evidence="6 7" id="KW-0472">Membrane</keyword>
<dbReference type="InterPro" id="IPR001958">
    <property type="entry name" value="Tet-R_TetA/multi-R_MdtG-like"/>
</dbReference>
<name>A0A2P6MHZ5_ALKUR</name>
<feature type="transmembrane region" description="Helical" evidence="7">
    <location>
        <begin position="324"/>
        <end position="344"/>
    </location>
</feature>
<comment type="similarity">
    <text evidence="2">Belongs to the major facilitator superfamily. TCR/Tet family.</text>
</comment>
<evidence type="ECO:0000256" key="5">
    <source>
        <dbReference type="ARBA" id="ARBA00022989"/>
    </source>
</evidence>
<dbReference type="InterPro" id="IPR050930">
    <property type="entry name" value="MFS_Vesicular_Transporter"/>
</dbReference>
<evidence type="ECO:0000256" key="6">
    <source>
        <dbReference type="ARBA" id="ARBA00023136"/>
    </source>
</evidence>
<feature type="transmembrane region" description="Helical" evidence="7">
    <location>
        <begin position="261"/>
        <end position="279"/>
    </location>
</feature>
<keyword evidence="4 7" id="KW-0812">Transmembrane</keyword>
<feature type="transmembrane region" description="Helical" evidence="7">
    <location>
        <begin position="285"/>
        <end position="303"/>
    </location>
</feature>
<dbReference type="InterPro" id="IPR005829">
    <property type="entry name" value="Sugar_transporter_CS"/>
</dbReference>